<accession>A0ACA9NN06</accession>
<proteinExistence type="predicted"/>
<dbReference type="EMBL" id="CAJVPU010018365">
    <property type="protein sequence ID" value="CAG8665354.1"/>
    <property type="molecule type" value="Genomic_DNA"/>
</dbReference>
<name>A0ACA9NN06_9GLOM</name>
<comment type="caution">
    <text evidence="1">The sequence shown here is derived from an EMBL/GenBank/DDBJ whole genome shotgun (WGS) entry which is preliminary data.</text>
</comment>
<sequence>MNFAKAKETDDLILLNNIDNDNNDSNDVLTLSEFDSVLSIFGSNESDYLIESLESKKEIFFNTKTSTKSVNPSSSFFVKTALRLKHINLAKIIEQKYIITNETTTGLEKALNTAT</sequence>
<evidence type="ECO:0000313" key="2">
    <source>
        <dbReference type="Proteomes" id="UP000789702"/>
    </source>
</evidence>
<evidence type="ECO:0000313" key="1">
    <source>
        <dbReference type="EMBL" id="CAG8665354.1"/>
    </source>
</evidence>
<dbReference type="Proteomes" id="UP000789702">
    <property type="component" value="Unassembled WGS sequence"/>
</dbReference>
<gene>
    <name evidence="1" type="ORF">DHETER_LOCUS9939</name>
</gene>
<protein>
    <submittedName>
        <fullName evidence="1">17470_t:CDS:1</fullName>
    </submittedName>
</protein>
<organism evidence="1 2">
    <name type="scientific">Dentiscutata heterogama</name>
    <dbReference type="NCBI Taxonomy" id="1316150"/>
    <lineage>
        <taxon>Eukaryota</taxon>
        <taxon>Fungi</taxon>
        <taxon>Fungi incertae sedis</taxon>
        <taxon>Mucoromycota</taxon>
        <taxon>Glomeromycotina</taxon>
        <taxon>Glomeromycetes</taxon>
        <taxon>Diversisporales</taxon>
        <taxon>Gigasporaceae</taxon>
        <taxon>Dentiscutata</taxon>
    </lineage>
</organism>
<keyword evidence="2" id="KW-1185">Reference proteome</keyword>
<reference evidence="1" key="1">
    <citation type="submission" date="2021-06" db="EMBL/GenBank/DDBJ databases">
        <authorList>
            <person name="Kallberg Y."/>
            <person name="Tangrot J."/>
            <person name="Rosling A."/>
        </authorList>
    </citation>
    <scope>NUCLEOTIDE SEQUENCE</scope>
    <source>
        <strain evidence="1">IL203A</strain>
    </source>
</reference>